<sequence length="38" mass="4306">MGKIMGSSYYVHTWAHTICMAKAMAVLHGLQFVQEMSF</sequence>
<dbReference type="Proteomes" id="UP000593560">
    <property type="component" value="Unassembled WGS sequence"/>
</dbReference>
<name>A0A7J9GPS4_9ROSI</name>
<gene>
    <name evidence="1" type="ORF">Gohar_010090</name>
</gene>
<protein>
    <submittedName>
        <fullName evidence="1">Uncharacterized protein</fullName>
    </submittedName>
</protein>
<comment type="caution">
    <text evidence="1">The sequence shown here is derived from an EMBL/GenBank/DDBJ whole genome shotgun (WGS) entry which is preliminary data.</text>
</comment>
<accession>A0A7J9GPS4</accession>
<dbReference type="EMBL" id="JABFAD010000006">
    <property type="protein sequence ID" value="MBA0799581.1"/>
    <property type="molecule type" value="Genomic_DNA"/>
</dbReference>
<evidence type="ECO:0000313" key="1">
    <source>
        <dbReference type="EMBL" id="MBA0799581.1"/>
    </source>
</evidence>
<reference evidence="1 2" key="1">
    <citation type="journal article" date="2019" name="Genome Biol. Evol.">
        <title>Insights into the evolution of the New World diploid cottons (Gossypium, subgenus Houzingenia) based on genome sequencing.</title>
        <authorList>
            <person name="Grover C.E."/>
            <person name="Arick M.A. 2nd"/>
            <person name="Thrash A."/>
            <person name="Conover J.L."/>
            <person name="Sanders W.S."/>
            <person name="Peterson D.G."/>
            <person name="Frelichowski J.E."/>
            <person name="Scheffler J.A."/>
            <person name="Scheffler B.E."/>
            <person name="Wendel J.F."/>
        </authorList>
    </citation>
    <scope>NUCLEOTIDE SEQUENCE [LARGE SCALE GENOMIC DNA]</scope>
    <source>
        <strain evidence="1">0</strain>
        <tissue evidence="1">Leaf</tissue>
    </source>
</reference>
<proteinExistence type="predicted"/>
<keyword evidence="2" id="KW-1185">Reference proteome</keyword>
<dbReference type="AlphaFoldDB" id="A0A7J9GPS4"/>
<evidence type="ECO:0000313" key="2">
    <source>
        <dbReference type="Proteomes" id="UP000593560"/>
    </source>
</evidence>
<organism evidence="1 2">
    <name type="scientific">Gossypium harknessii</name>
    <dbReference type="NCBI Taxonomy" id="34285"/>
    <lineage>
        <taxon>Eukaryota</taxon>
        <taxon>Viridiplantae</taxon>
        <taxon>Streptophyta</taxon>
        <taxon>Embryophyta</taxon>
        <taxon>Tracheophyta</taxon>
        <taxon>Spermatophyta</taxon>
        <taxon>Magnoliopsida</taxon>
        <taxon>eudicotyledons</taxon>
        <taxon>Gunneridae</taxon>
        <taxon>Pentapetalae</taxon>
        <taxon>rosids</taxon>
        <taxon>malvids</taxon>
        <taxon>Malvales</taxon>
        <taxon>Malvaceae</taxon>
        <taxon>Malvoideae</taxon>
        <taxon>Gossypium</taxon>
    </lineage>
</organism>